<evidence type="ECO:0000313" key="1">
    <source>
        <dbReference type="EMBL" id="KAJ3490183.1"/>
    </source>
</evidence>
<protein>
    <submittedName>
        <fullName evidence="1">Uncharacterized protein</fullName>
    </submittedName>
</protein>
<evidence type="ECO:0000313" key="2">
    <source>
        <dbReference type="Proteomes" id="UP001148737"/>
    </source>
</evidence>
<name>A0ACC1QT77_9HYPO</name>
<accession>A0ACC1QT77</accession>
<dbReference type="EMBL" id="JANAKD010000700">
    <property type="protein sequence ID" value="KAJ3490183.1"/>
    <property type="molecule type" value="Genomic_DNA"/>
</dbReference>
<proteinExistence type="predicted"/>
<reference evidence="1" key="1">
    <citation type="submission" date="2022-07" db="EMBL/GenBank/DDBJ databases">
        <title>Genome Sequence of Lecanicillium saksenae.</title>
        <authorList>
            <person name="Buettner E."/>
        </authorList>
    </citation>
    <scope>NUCLEOTIDE SEQUENCE</scope>
    <source>
        <strain evidence="1">VT-O1</strain>
    </source>
</reference>
<keyword evidence="2" id="KW-1185">Reference proteome</keyword>
<sequence length="838" mass="95179">MATAVTLTGPKLLRGKIRLFTEDRPPFPSSSRRDVIGRPPLSGLACESTISLLQRWVAACKERHVKCCETLSGDTIDDMRPAKILPNRVLCLSEGRVRIVQSGQRCGPYVALSHCWGPEDKRPIRSIKSNIQDFEKDVPWDLLPKSYQDAITIVRALDIQYIWIDSLCIVQDDHDDWLRESALMGSVYERAEFTIAASHASNSTEGFLSLRPNPSPAVLLPNFLSNDPTSPVLARLRHDSATDTFPENGALNTRSWATQEWLLSRRMLFFTPANVMWSCKTLTQRETGERCFNISRNTRWKTVVEAYSERRLTYPTDRLTALDGLRTELQKKGDTQRYLSGIWEDKLPDQLLWQVAHELLDAPNPLGLPSWTWARVSCGVRFLLMNKAKNVCHRIAVSECGREIGIRARVRRLSNVTYNVNMNGSVDAIMRHITADINASHAKATSSLAKYILARDKTVGWLVYDVQDAAQDGPDYAIAVMSTLSRREDDLERLHGSSVAAKKQHQYWCIIFRKTADGECHRVGVAKIYSQPHREILVRAIENVYNTDEARIAFAQVPDGVPTIPLLDDGHPSWSLPRSHPSWETHQTLCSGIMERLELFRRDFDIQTLQLDSQAMSGFQSASPGSRLFNTQLIELVSRSIHQIAVEIALLDESPNKEDDLLKFTPPESDTVFWRFSPDGPPPTWLHLLWYQDYKQYPNGQNDMIGYWAENYIIGGVLLFDRREDGGHSFSDLGGPVDKIYLDFLGADASTATSLSPLPLKADKSSLDRVDPEEPILETGIYRDAWERPPLSDDEPDDRLRDVFTQEDYPRFADYCDARERAQRRRERIDRALHGEEG</sequence>
<gene>
    <name evidence="1" type="ORF">NLG97_g5839</name>
</gene>
<comment type="caution">
    <text evidence="1">The sequence shown here is derived from an EMBL/GenBank/DDBJ whole genome shotgun (WGS) entry which is preliminary data.</text>
</comment>
<dbReference type="Proteomes" id="UP001148737">
    <property type="component" value="Unassembled WGS sequence"/>
</dbReference>
<organism evidence="1 2">
    <name type="scientific">Lecanicillium saksenae</name>
    <dbReference type="NCBI Taxonomy" id="468837"/>
    <lineage>
        <taxon>Eukaryota</taxon>
        <taxon>Fungi</taxon>
        <taxon>Dikarya</taxon>
        <taxon>Ascomycota</taxon>
        <taxon>Pezizomycotina</taxon>
        <taxon>Sordariomycetes</taxon>
        <taxon>Hypocreomycetidae</taxon>
        <taxon>Hypocreales</taxon>
        <taxon>Cordycipitaceae</taxon>
        <taxon>Lecanicillium</taxon>
    </lineage>
</organism>